<dbReference type="Proteomes" id="UP000474758">
    <property type="component" value="Unassembled WGS sequence"/>
</dbReference>
<dbReference type="RefSeq" id="WP_165050879.1">
    <property type="nucleotide sequence ID" value="NZ_JAALFE010000012.1"/>
</dbReference>
<keyword evidence="3" id="KW-1185">Reference proteome</keyword>
<proteinExistence type="predicted"/>
<protein>
    <submittedName>
        <fullName evidence="2">WYL domain-containing protein</fullName>
    </submittedName>
</protein>
<organism evidence="2 3">
    <name type="scientific">Paragemmobacter kunshanensis</name>
    <dbReference type="NCBI Taxonomy" id="2583234"/>
    <lineage>
        <taxon>Bacteria</taxon>
        <taxon>Pseudomonadati</taxon>
        <taxon>Pseudomonadota</taxon>
        <taxon>Alphaproteobacteria</taxon>
        <taxon>Rhodobacterales</taxon>
        <taxon>Paracoccaceae</taxon>
        <taxon>Paragemmobacter</taxon>
    </lineage>
</organism>
<dbReference type="AlphaFoldDB" id="A0A6M1U956"/>
<gene>
    <name evidence="2" type="ORF">G5V65_13240</name>
</gene>
<dbReference type="PROSITE" id="PS52050">
    <property type="entry name" value="WYL"/>
    <property type="match status" value="1"/>
</dbReference>
<evidence type="ECO:0000259" key="1">
    <source>
        <dbReference type="Pfam" id="PF13280"/>
    </source>
</evidence>
<reference evidence="2 3" key="1">
    <citation type="submission" date="2020-02" db="EMBL/GenBank/DDBJ databases">
        <title>Rhodobacter translucens sp. nov., a novel bacterium isolated from activated sludge.</title>
        <authorList>
            <person name="Liu J."/>
        </authorList>
    </citation>
    <scope>NUCLEOTIDE SEQUENCE [LARGE SCALE GENOMIC DNA]</scope>
    <source>
        <strain evidence="2 3">HX-7-19</strain>
    </source>
</reference>
<sequence>MSSPLFPADVALRRHLLTGLLSHAGTLRLTRRLCRAFGTRRRDLRAEMRGWIAAGTPMGFIGRNHLVWTGKAERIVLDLSAEELTTLIFALRAIRQHGHSRSMPGDAAEILHQVMESLSPAERGRRAALAGGDLTLLPPVMGPDGRPGSPVRAAVLTALHEERALRFVYTAADGARTERVVWPAGLTHHGSCLLAFCTLRQDFRTFRIDAIAAPEVGAALPRPRAALLADWRHHDPAAAGRWNPEDGHLTGEEDD</sequence>
<dbReference type="EMBL" id="JAALFE010000012">
    <property type="protein sequence ID" value="NGQ91863.1"/>
    <property type="molecule type" value="Genomic_DNA"/>
</dbReference>
<dbReference type="Pfam" id="PF13280">
    <property type="entry name" value="WYL"/>
    <property type="match status" value="1"/>
</dbReference>
<dbReference type="PANTHER" id="PTHR34580">
    <property type="match status" value="1"/>
</dbReference>
<name>A0A6M1U956_9RHOB</name>
<comment type="caution">
    <text evidence="2">The sequence shown here is derived from an EMBL/GenBank/DDBJ whole genome shotgun (WGS) entry which is preliminary data.</text>
</comment>
<evidence type="ECO:0000313" key="2">
    <source>
        <dbReference type="EMBL" id="NGQ91863.1"/>
    </source>
</evidence>
<dbReference type="InterPro" id="IPR051534">
    <property type="entry name" value="CBASS_pafABC_assoc_protein"/>
</dbReference>
<accession>A0A6M1U956</accession>
<feature type="domain" description="WYL" evidence="1">
    <location>
        <begin position="153"/>
        <end position="215"/>
    </location>
</feature>
<dbReference type="InterPro" id="IPR026881">
    <property type="entry name" value="WYL_dom"/>
</dbReference>
<dbReference type="PANTHER" id="PTHR34580:SF3">
    <property type="entry name" value="PROTEIN PAFB"/>
    <property type="match status" value="1"/>
</dbReference>
<evidence type="ECO:0000313" key="3">
    <source>
        <dbReference type="Proteomes" id="UP000474758"/>
    </source>
</evidence>